<reference evidence="3 4" key="1">
    <citation type="submission" date="2017-09" db="EMBL/GenBank/DDBJ databases">
        <title>Depth-based differentiation of microbial function through sediment-hosted aquifers and enrichment of novel symbionts in the deep terrestrial subsurface.</title>
        <authorList>
            <person name="Probst A.J."/>
            <person name="Ladd B."/>
            <person name="Jarett J.K."/>
            <person name="Geller-Mcgrath D.E."/>
            <person name="Sieber C.M."/>
            <person name="Emerson J.B."/>
            <person name="Anantharaman K."/>
            <person name="Thomas B.C."/>
            <person name="Malmstrom R."/>
            <person name="Stieglmeier M."/>
            <person name="Klingl A."/>
            <person name="Woyke T."/>
            <person name="Ryan C.M."/>
            <person name="Banfield J.F."/>
        </authorList>
    </citation>
    <scope>NUCLEOTIDE SEQUENCE [LARGE SCALE GENOMIC DNA]</scope>
    <source>
        <strain evidence="3">CG11_big_fil_rev_8_21_14_0_20_37_16</strain>
    </source>
</reference>
<feature type="domain" description="Big-1" evidence="2">
    <location>
        <begin position="45"/>
        <end position="117"/>
    </location>
</feature>
<evidence type="ECO:0000313" key="4">
    <source>
        <dbReference type="Proteomes" id="UP000229497"/>
    </source>
</evidence>
<dbReference type="InterPro" id="IPR013783">
    <property type="entry name" value="Ig-like_fold"/>
</dbReference>
<evidence type="ECO:0000256" key="1">
    <source>
        <dbReference type="ARBA" id="ARBA00010116"/>
    </source>
</evidence>
<dbReference type="Proteomes" id="UP000229497">
    <property type="component" value="Unassembled WGS sequence"/>
</dbReference>
<dbReference type="PROSITE" id="PS51127">
    <property type="entry name" value="BIG1"/>
    <property type="match status" value="1"/>
</dbReference>
<organism evidence="3 4">
    <name type="scientific">Candidatus Roizmanbacteria bacterium CG11_big_fil_rev_8_21_14_0_20_37_16</name>
    <dbReference type="NCBI Taxonomy" id="1974857"/>
    <lineage>
        <taxon>Bacteria</taxon>
        <taxon>Candidatus Roizmaniibacteriota</taxon>
    </lineage>
</organism>
<evidence type="ECO:0000313" key="3">
    <source>
        <dbReference type="EMBL" id="PIQ71615.1"/>
    </source>
</evidence>
<comment type="caution">
    <text evidence="3">The sequence shown here is derived from an EMBL/GenBank/DDBJ whole genome shotgun (WGS) entry which is preliminary data.</text>
</comment>
<protein>
    <recommendedName>
        <fullName evidence="2">Big-1 domain-containing protein</fullName>
    </recommendedName>
</protein>
<dbReference type="EMBL" id="PCVK01000070">
    <property type="protein sequence ID" value="PIQ71615.1"/>
    <property type="molecule type" value="Genomic_DNA"/>
</dbReference>
<sequence length="117" mass="12570">MDKKLGGLLLVFFLLFTVFATIVLFNGQFTTFTRAKEDFAPSAKASLLFAYPLLLKADGKEKSTINIFVRSDKGMPVKDKKLSITSTVGTLSDVEATTDEKGKATVTLTSATPGTAI</sequence>
<gene>
    <name evidence="3" type="ORF">COV87_02355</name>
</gene>
<dbReference type="InterPro" id="IPR008964">
    <property type="entry name" value="Invasin/intimin_cell_adhesion"/>
</dbReference>
<accession>A0A2H0KK50</accession>
<dbReference type="SUPFAM" id="SSF49373">
    <property type="entry name" value="Invasin/intimin cell-adhesion fragments"/>
    <property type="match status" value="1"/>
</dbReference>
<comment type="similarity">
    <text evidence="1">Belongs to the intimin/invasin family.</text>
</comment>
<name>A0A2H0KK50_9BACT</name>
<dbReference type="Pfam" id="PF02369">
    <property type="entry name" value="Big_1"/>
    <property type="match status" value="1"/>
</dbReference>
<feature type="non-terminal residue" evidence="3">
    <location>
        <position position="117"/>
    </location>
</feature>
<dbReference type="InterPro" id="IPR003344">
    <property type="entry name" value="Big_1_dom"/>
</dbReference>
<dbReference type="Gene3D" id="2.60.40.10">
    <property type="entry name" value="Immunoglobulins"/>
    <property type="match status" value="1"/>
</dbReference>
<dbReference type="AlphaFoldDB" id="A0A2H0KK50"/>
<proteinExistence type="inferred from homology"/>
<evidence type="ECO:0000259" key="2">
    <source>
        <dbReference type="PROSITE" id="PS51127"/>
    </source>
</evidence>